<reference evidence="1 2" key="2">
    <citation type="journal article" date="2011" name="J. Bacteriol.">
        <title>Complete genome sequence of the anaerobic, halophilic alkalithermophile Natranaerobius thermophilus JW/NM-WN-LF.</title>
        <authorList>
            <person name="Zhao B."/>
            <person name="Mesbah N.M."/>
            <person name="Dalin E."/>
            <person name="Goodwin L."/>
            <person name="Nolan M."/>
            <person name="Pitluck S."/>
            <person name="Chertkov O."/>
            <person name="Brettin T.S."/>
            <person name="Han J."/>
            <person name="Larimer F.W."/>
            <person name="Land M.L."/>
            <person name="Hauser L."/>
            <person name="Kyrpides N."/>
            <person name="Wiegel J."/>
        </authorList>
    </citation>
    <scope>NUCLEOTIDE SEQUENCE [LARGE SCALE GENOMIC DNA]</scope>
    <source>
        <strain evidence="2">ATCC BAA-1301 / DSM 18059 / JW/NM-WN-LF</strain>
    </source>
</reference>
<name>B2A0X1_NATTJ</name>
<evidence type="ECO:0000313" key="1">
    <source>
        <dbReference type="EMBL" id="ACB86000.1"/>
    </source>
</evidence>
<gene>
    <name evidence="1" type="ordered locus">Nther_2435</name>
</gene>
<dbReference type="InParanoid" id="B2A0X1"/>
<sequence length="39" mass="4503">MRMLVEGTELEHGTECFINCEEHCGDCDEKCFDLCAIFM</sequence>
<evidence type="ECO:0000313" key="2">
    <source>
        <dbReference type="Proteomes" id="UP000001683"/>
    </source>
</evidence>
<reference evidence="1 2" key="1">
    <citation type="submission" date="2008-04" db="EMBL/GenBank/DDBJ databases">
        <title>Complete sequence of chromosome of Natranaerobius thermophilus JW/NM-WN-LF.</title>
        <authorList>
            <consortium name="US DOE Joint Genome Institute"/>
            <person name="Copeland A."/>
            <person name="Lucas S."/>
            <person name="Lapidus A."/>
            <person name="Glavina del Rio T."/>
            <person name="Dalin E."/>
            <person name="Tice H."/>
            <person name="Bruce D."/>
            <person name="Goodwin L."/>
            <person name="Pitluck S."/>
            <person name="Chertkov O."/>
            <person name="Brettin T."/>
            <person name="Detter J.C."/>
            <person name="Han C."/>
            <person name="Kuske C.R."/>
            <person name="Schmutz J."/>
            <person name="Larimer F."/>
            <person name="Land M."/>
            <person name="Hauser L."/>
            <person name="Kyrpides N."/>
            <person name="Lykidis A."/>
            <person name="Mesbah N.M."/>
            <person name="Wiegel J."/>
        </authorList>
    </citation>
    <scope>NUCLEOTIDE SEQUENCE [LARGE SCALE GENOMIC DNA]</scope>
    <source>
        <strain evidence="2">ATCC BAA-1301 / DSM 18059 / JW/NM-WN-LF</strain>
    </source>
</reference>
<accession>B2A0X1</accession>
<keyword evidence="2" id="KW-1185">Reference proteome</keyword>
<proteinExistence type="predicted"/>
<dbReference type="STRING" id="457570.Nther_2435"/>
<dbReference type="KEGG" id="nth:Nther_2435"/>
<protein>
    <submittedName>
        <fullName evidence="1">Uncharacterized protein</fullName>
    </submittedName>
</protein>
<dbReference type="EMBL" id="CP001034">
    <property type="protein sequence ID" value="ACB86000.1"/>
    <property type="molecule type" value="Genomic_DNA"/>
</dbReference>
<dbReference type="HOGENOM" id="CLU_214441_0_0_9"/>
<dbReference type="Proteomes" id="UP000001683">
    <property type="component" value="Chromosome"/>
</dbReference>
<organism evidence="1 2">
    <name type="scientific">Natranaerobius thermophilus (strain ATCC BAA-1301 / DSM 18059 / JW/NM-WN-LF)</name>
    <dbReference type="NCBI Taxonomy" id="457570"/>
    <lineage>
        <taxon>Bacteria</taxon>
        <taxon>Bacillati</taxon>
        <taxon>Bacillota</taxon>
        <taxon>Clostridia</taxon>
        <taxon>Natranaerobiales</taxon>
        <taxon>Natranaerobiaceae</taxon>
        <taxon>Natranaerobius</taxon>
    </lineage>
</organism>
<dbReference type="AlphaFoldDB" id="B2A0X1"/>